<dbReference type="SUPFAM" id="SSF53098">
    <property type="entry name" value="Ribonuclease H-like"/>
    <property type="match status" value="1"/>
</dbReference>
<dbReference type="InterPro" id="IPR026960">
    <property type="entry name" value="RVT-Znf"/>
</dbReference>
<dbReference type="InterPro" id="IPR044730">
    <property type="entry name" value="RNase_H-like_dom_plant"/>
</dbReference>
<evidence type="ECO:0000259" key="2">
    <source>
        <dbReference type="Pfam" id="PF13966"/>
    </source>
</evidence>
<accession>A0A803PIJ0</accession>
<keyword evidence="4" id="KW-1185">Reference proteome</keyword>
<dbReference type="GO" id="GO:0003676">
    <property type="term" value="F:nucleic acid binding"/>
    <property type="evidence" value="ECO:0007669"/>
    <property type="project" value="InterPro"/>
</dbReference>
<evidence type="ECO:0008006" key="5">
    <source>
        <dbReference type="Google" id="ProtNLM"/>
    </source>
</evidence>
<dbReference type="Proteomes" id="UP000596661">
    <property type="component" value="Chromosome 4"/>
</dbReference>
<evidence type="ECO:0000259" key="1">
    <source>
        <dbReference type="Pfam" id="PF13456"/>
    </source>
</evidence>
<reference evidence="3" key="1">
    <citation type="submission" date="2018-11" db="EMBL/GenBank/DDBJ databases">
        <authorList>
            <person name="Grassa J C."/>
        </authorList>
    </citation>
    <scope>NUCLEOTIDE SEQUENCE [LARGE SCALE GENOMIC DNA]</scope>
</reference>
<sequence length="518" mass="58598">MKSSEAGGFYLGNPMVLSKNRSSDFGYIVEKLRNRLEGWRLKTLSYAGRMTAIKAVALAMPVYSMSTFTIPLNVCRKMDALEKFCFWNSFWAVEKTVGDPSTGKSILDARKTIYEGACTIIANGRDIDIWRQPWIPWMGYEEFRLTMEEVRMKTPNLRNVSNLILSGQGKWNRGYVNFLFGQTVGSQINVIDIVEGLGKDRVVWKRSPKGNFYVKEAYWLKNEYKFGDSHDLWNLIWSKELHPRASLFLWRMCSGALPTRDKLGIENHLDCLLCDGKVENPLHVFFECNLAKTLWFRAPLPVRIELIEGEDVKTRILNLCFNLSKDDLVKILLCGYVVWDTLWHCRNSSLHGGRNRDIPGLLKDIHSQFAELAAGLCGLSTPPRMVHQVSFGAPFNSKVIITDGSFKEGRCGMAAIALDMNTREWHEICSSGEGASALDAEIKAMALAMQWAINMNWSSITLFSDCLVAVNALKVKTLPDWKLAAVFFKVIELAKSFNVCSFLHVKRDCITGVNDLAV</sequence>
<dbReference type="PANTHER" id="PTHR33116">
    <property type="entry name" value="REVERSE TRANSCRIPTASE ZINC-BINDING DOMAIN-CONTAINING PROTEIN-RELATED-RELATED"/>
    <property type="match status" value="1"/>
</dbReference>
<dbReference type="InterPro" id="IPR012337">
    <property type="entry name" value="RNaseH-like_sf"/>
</dbReference>
<evidence type="ECO:0000313" key="4">
    <source>
        <dbReference type="Proteomes" id="UP000596661"/>
    </source>
</evidence>
<dbReference type="OMA" id="REWHEIC"/>
<reference evidence="3" key="2">
    <citation type="submission" date="2021-03" db="UniProtKB">
        <authorList>
            <consortium name="EnsemblPlants"/>
        </authorList>
    </citation>
    <scope>IDENTIFICATION</scope>
</reference>
<evidence type="ECO:0000313" key="3">
    <source>
        <dbReference type="EnsemblPlants" id="cds.evm.model.04.727"/>
    </source>
</evidence>
<proteinExistence type="predicted"/>
<dbReference type="EMBL" id="UZAU01000366">
    <property type="status" value="NOT_ANNOTATED_CDS"/>
    <property type="molecule type" value="Genomic_DNA"/>
</dbReference>
<dbReference type="CDD" id="cd06222">
    <property type="entry name" value="RNase_H_like"/>
    <property type="match status" value="1"/>
</dbReference>
<dbReference type="GO" id="GO:0004523">
    <property type="term" value="F:RNA-DNA hybrid ribonuclease activity"/>
    <property type="evidence" value="ECO:0007669"/>
    <property type="project" value="InterPro"/>
</dbReference>
<dbReference type="PANTHER" id="PTHR33116:SF86">
    <property type="entry name" value="REVERSE TRANSCRIPTASE DOMAIN-CONTAINING PROTEIN"/>
    <property type="match status" value="1"/>
</dbReference>
<organism evidence="3 4">
    <name type="scientific">Cannabis sativa</name>
    <name type="common">Hemp</name>
    <name type="synonym">Marijuana</name>
    <dbReference type="NCBI Taxonomy" id="3483"/>
    <lineage>
        <taxon>Eukaryota</taxon>
        <taxon>Viridiplantae</taxon>
        <taxon>Streptophyta</taxon>
        <taxon>Embryophyta</taxon>
        <taxon>Tracheophyta</taxon>
        <taxon>Spermatophyta</taxon>
        <taxon>Magnoliopsida</taxon>
        <taxon>eudicotyledons</taxon>
        <taxon>Gunneridae</taxon>
        <taxon>Pentapetalae</taxon>
        <taxon>rosids</taxon>
        <taxon>fabids</taxon>
        <taxon>Rosales</taxon>
        <taxon>Cannabaceae</taxon>
        <taxon>Cannabis</taxon>
    </lineage>
</organism>
<dbReference type="Pfam" id="PF13456">
    <property type="entry name" value="RVT_3"/>
    <property type="match status" value="1"/>
</dbReference>
<dbReference type="AlphaFoldDB" id="A0A803PIJ0"/>
<name>A0A803PIJ0_CANSA</name>
<protein>
    <recommendedName>
        <fullName evidence="5">RNase H type-1 domain-containing protein</fullName>
    </recommendedName>
</protein>
<feature type="domain" description="RNase H type-1" evidence="1">
    <location>
        <begin position="402"/>
        <end position="517"/>
    </location>
</feature>
<feature type="domain" description="Reverse transcriptase zinc-binding" evidence="2">
    <location>
        <begin position="212"/>
        <end position="295"/>
    </location>
</feature>
<dbReference type="InterPro" id="IPR036397">
    <property type="entry name" value="RNaseH_sf"/>
</dbReference>
<dbReference type="Gene3D" id="3.30.420.10">
    <property type="entry name" value="Ribonuclease H-like superfamily/Ribonuclease H"/>
    <property type="match status" value="1"/>
</dbReference>
<dbReference type="EnsemblPlants" id="evm.model.04.727">
    <property type="protein sequence ID" value="cds.evm.model.04.727"/>
    <property type="gene ID" value="evm.TU.04.727"/>
</dbReference>
<dbReference type="Pfam" id="PF13966">
    <property type="entry name" value="zf-RVT"/>
    <property type="match status" value="1"/>
</dbReference>
<dbReference type="Gramene" id="evm.model.04.727">
    <property type="protein sequence ID" value="cds.evm.model.04.727"/>
    <property type="gene ID" value="evm.TU.04.727"/>
</dbReference>
<dbReference type="InterPro" id="IPR002156">
    <property type="entry name" value="RNaseH_domain"/>
</dbReference>